<name>M0MM03_9EURY</name>
<dbReference type="Proteomes" id="UP000011669">
    <property type="component" value="Unassembled WGS sequence"/>
</dbReference>
<dbReference type="SUPFAM" id="SSF103481">
    <property type="entry name" value="Multidrug resistance efflux transporter EmrE"/>
    <property type="match status" value="2"/>
</dbReference>
<feature type="transmembrane region" description="Helical" evidence="5">
    <location>
        <begin position="21"/>
        <end position="41"/>
    </location>
</feature>
<keyword evidence="8" id="KW-1185">Reference proteome</keyword>
<evidence type="ECO:0000256" key="5">
    <source>
        <dbReference type="SAM" id="Phobius"/>
    </source>
</evidence>
<feature type="transmembrane region" description="Helical" evidence="5">
    <location>
        <begin position="83"/>
        <end position="104"/>
    </location>
</feature>
<dbReference type="InterPro" id="IPR050638">
    <property type="entry name" value="AA-Vitamin_Transporters"/>
</dbReference>
<evidence type="ECO:0000313" key="8">
    <source>
        <dbReference type="Proteomes" id="UP000011669"/>
    </source>
</evidence>
<feature type="transmembrane region" description="Helical" evidence="5">
    <location>
        <begin position="234"/>
        <end position="253"/>
    </location>
</feature>
<organism evidence="7 8">
    <name type="scientific">Halococcus saccharolyticus DSM 5350</name>
    <dbReference type="NCBI Taxonomy" id="1227455"/>
    <lineage>
        <taxon>Archaea</taxon>
        <taxon>Methanobacteriati</taxon>
        <taxon>Methanobacteriota</taxon>
        <taxon>Stenosarchaea group</taxon>
        <taxon>Halobacteria</taxon>
        <taxon>Halobacteriales</taxon>
        <taxon>Halococcaceae</taxon>
        <taxon>Halococcus</taxon>
    </lineage>
</organism>
<feature type="transmembrane region" description="Helical" evidence="5">
    <location>
        <begin position="167"/>
        <end position="187"/>
    </location>
</feature>
<feature type="transmembrane region" description="Helical" evidence="5">
    <location>
        <begin position="285"/>
        <end position="303"/>
    </location>
</feature>
<feature type="domain" description="EamA" evidence="6">
    <location>
        <begin position="169"/>
        <end position="303"/>
    </location>
</feature>
<keyword evidence="4 5" id="KW-0472">Membrane</keyword>
<evidence type="ECO:0000256" key="2">
    <source>
        <dbReference type="ARBA" id="ARBA00022692"/>
    </source>
</evidence>
<evidence type="ECO:0000256" key="3">
    <source>
        <dbReference type="ARBA" id="ARBA00022989"/>
    </source>
</evidence>
<dbReference type="PATRIC" id="fig|1227455.4.peg.702"/>
<dbReference type="GO" id="GO:0016020">
    <property type="term" value="C:membrane"/>
    <property type="evidence" value="ECO:0007669"/>
    <property type="project" value="UniProtKB-SubCell"/>
</dbReference>
<evidence type="ECO:0000256" key="4">
    <source>
        <dbReference type="ARBA" id="ARBA00023136"/>
    </source>
</evidence>
<dbReference type="PANTHER" id="PTHR32322:SF2">
    <property type="entry name" value="EAMA DOMAIN-CONTAINING PROTEIN"/>
    <property type="match status" value="1"/>
</dbReference>
<protein>
    <submittedName>
        <fullName evidence="7">DMT(Drug/metabolite transporter) superfamily permease</fullName>
    </submittedName>
</protein>
<evidence type="ECO:0000259" key="6">
    <source>
        <dbReference type="Pfam" id="PF00892"/>
    </source>
</evidence>
<dbReference type="PANTHER" id="PTHR32322">
    <property type="entry name" value="INNER MEMBRANE TRANSPORTER"/>
    <property type="match status" value="1"/>
</dbReference>
<dbReference type="Pfam" id="PF00892">
    <property type="entry name" value="EamA"/>
    <property type="match status" value="2"/>
</dbReference>
<feature type="domain" description="EamA" evidence="6">
    <location>
        <begin position="26"/>
        <end position="156"/>
    </location>
</feature>
<dbReference type="AlphaFoldDB" id="M0MM03"/>
<proteinExistence type="predicted"/>
<feature type="transmembrane region" description="Helical" evidence="5">
    <location>
        <begin position="260"/>
        <end position="279"/>
    </location>
</feature>
<comment type="caution">
    <text evidence="7">The sequence shown here is derived from an EMBL/GenBank/DDBJ whole genome shotgun (WGS) entry which is preliminary data.</text>
</comment>
<evidence type="ECO:0000256" key="1">
    <source>
        <dbReference type="ARBA" id="ARBA00004141"/>
    </source>
</evidence>
<dbReference type="InParanoid" id="M0MM03"/>
<reference evidence="7 8" key="1">
    <citation type="journal article" date="2014" name="PLoS Genet.">
        <title>Phylogenetically driven sequencing of extremely halophilic archaea reveals strategies for static and dynamic osmo-response.</title>
        <authorList>
            <person name="Becker E.A."/>
            <person name="Seitzer P.M."/>
            <person name="Tritt A."/>
            <person name="Larsen D."/>
            <person name="Krusor M."/>
            <person name="Yao A.I."/>
            <person name="Wu D."/>
            <person name="Madern D."/>
            <person name="Eisen J.A."/>
            <person name="Darling A.E."/>
            <person name="Facciotti M.T."/>
        </authorList>
    </citation>
    <scope>NUCLEOTIDE SEQUENCE [LARGE SCALE GENOMIC DNA]</scope>
    <source>
        <strain evidence="7 8">DSM 5350</strain>
    </source>
</reference>
<feature type="transmembrane region" description="Helical" evidence="5">
    <location>
        <begin position="110"/>
        <end position="129"/>
    </location>
</feature>
<gene>
    <name evidence="7" type="ORF">C449_03456</name>
</gene>
<accession>M0MM03</accession>
<sequence length="321" mass="33789">MASSTKTVETTTTTPRTGFRFQNVGLFLLMAIVLGGAFPAVKAGLEFLPPVLFAAFRFTLAGVLILGYAIVTSDRWRPRTRNDWTAVFAAGVFSMGGIGLAFIGQQFTTAGIAAIIFSLSPILTPIIAWPLLADERLSRRGIIGILVGFVGVGIVVQPNPAAFGSTLVGQSLILCATVSVTLGSVLIRRSGPTMSVVALTGWAMLIGATIQYGFSIALGESLSMVRLTPTAVVIVLYLAVVASGIGFVIYYVLLERFGPLEVNLVTYVIPVVATLVGWAVLGETITAAAVVGFLVIAAGFALLKYRELVAVIPHVRKAATR</sequence>
<evidence type="ECO:0000313" key="7">
    <source>
        <dbReference type="EMBL" id="EMA46691.1"/>
    </source>
</evidence>
<dbReference type="InterPro" id="IPR037185">
    <property type="entry name" value="EmrE-like"/>
</dbReference>
<dbReference type="InterPro" id="IPR000620">
    <property type="entry name" value="EamA_dom"/>
</dbReference>
<feature type="transmembrane region" description="Helical" evidence="5">
    <location>
        <begin position="194"/>
        <end position="214"/>
    </location>
</feature>
<comment type="subcellular location">
    <subcellularLocation>
        <location evidence="1">Membrane</location>
        <topology evidence="1">Multi-pass membrane protein</topology>
    </subcellularLocation>
</comment>
<keyword evidence="2 5" id="KW-0812">Transmembrane</keyword>
<dbReference type="OrthoDB" id="17861at2157"/>
<dbReference type="EMBL" id="AOMD01000012">
    <property type="protein sequence ID" value="EMA46691.1"/>
    <property type="molecule type" value="Genomic_DNA"/>
</dbReference>
<dbReference type="RefSeq" id="WP_006076513.1">
    <property type="nucleotide sequence ID" value="NZ_AOMD01000012.1"/>
</dbReference>
<feature type="transmembrane region" description="Helical" evidence="5">
    <location>
        <begin position="141"/>
        <end position="161"/>
    </location>
</feature>
<feature type="transmembrane region" description="Helical" evidence="5">
    <location>
        <begin position="47"/>
        <end position="71"/>
    </location>
</feature>
<keyword evidence="3 5" id="KW-1133">Transmembrane helix</keyword>